<feature type="transmembrane region" description="Helical" evidence="8">
    <location>
        <begin position="272"/>
        <end position="297"/>
    </location>
</feature>
<evidence type="ECO:0000256" key="5">
    <source>
        <dbReference type="ARBA" id="ARBA00022692"/>
    </source>
</evidence>
<dbReference type="EMBL" id="FNDU01000004">
    <property type="protein sequence ID" value="SDI02379.1"/>
    <property type="molecule type" value="Genomic_DNA"/>
</dbReference>
<dbReference type="OrthoDB" id="2078716at2"/>
<feature type="transmembrane region" description="Helical" evidence="8">
    <location>
        <begin position="342"/>
        <end position="360"/>
    </location>
</feature>
<feature type="transmembrane region" description="Helical" evidence="8">
    <location>
        <begin position="86"/>
        <end position="107"/>
    </location>
</feature>
<dbReference type="AlphaFoldDB" id="A0A1G8H754"/>
<keyword evidence="5 8" id="KW-0812">Transmembrane</keyword>
<evidence type="ECO:0000256" key="8">
    <source>
        <dbReference type="SAM" id="Phobius"/>
    </source>
</evidence>
<proteinExistence type="inferred from homology"/>
<evidence type="ECO:0000256" key="2">
    <source>
        <dbReference type="ARBA" id="ARBA00007998"/>
    </source>
</evidence>
<keyword evidence="3" id="KW-0813">Transport</keyword>
<organism evidence="9 10">
    <name type="scientific">Alteribacillus bidgolensis</name>
    <dbReference type="NCBI Taxonomy" id="930129"/>
    <lineage>
        <taxon>Bacteria</taxon>
        <taxon>Bacillati</taxon>
        <taxon>Bacillota</taxon>
        <taxon>Bacilli</taxon>
        <taxon>Bacillales</taxon>
        <taxon>Bacillaceae</taxon>
        <taxon>Alteribacillus</taxon>
    </lineage>
</organism>
<feature type="transmembrane region" description="Helical" evidence="8">
    <location>
        <begin position="12"/>
        <end position="34"/>
    </location>
</feature>
<feature type="transmembrane region" description="Helical" evidence="8">
    <location>
        <begin position="219"/>
        <end position="242"/>
    </location>
</feature>
<dbReference type="NCBIfam" id="TIGR00912">
    <property type="entry name" value="2A0309"/>
    <property type="match status" value="1"/>
</dbReference>
<dbReference type="Pfam" id="PF03845">
    <property type="entry name" value="Spore_permease"/>
    <property type="match status" value="1"/>
</dbReference>
<keyword evidence="10" id="KW-1185">Reference proteome</keyword>
<evidence type="ECO:0000256" key="3">
    <source>
        <dbReference type="ARBA" id="ARBA00022448"/>
    </source>
</evidence>
<dbReference type="InterPro" id="IPR004761">
    <property type="entry name" value="Spore_GerAB"/>
</dbReference>
<evidence type="ECO:0000256" key="1">
    <source>
        <dbReference type="ARBA" id="ARBA00004141"/>
    </source>
</evidence>
<dbReference type="Proteomes" id="UP000199017">
    <property type="component" value="Unassembled WGS sequence"/>
</dbReference>
<feature type="transmembrane region" description="Helical" evidence="8">
    <location>
        <begin position="309"/>
        <end position="330"/>
    </location>
</feature>
<gene>
    <name evidence="9" type="ORF">SAMN05216352_104137</name>
</gene>
<evidence type="ECO:0000256" key="6">
    <source>
        <dbReference type="ARBA" id="ARBA00022989"/>
    </source>
</evidence>
<sequence>MFDKWKISASQFMILVILFTVGSAILIVPSGLVSDAKQDAWLAAIFGIGIGVCLVILYIALGSLFPDMTLIEVHEKLLGKWLGKAVSLFFITTLFLGGPVTVLFYLGNFMTAEIILETPLLAINIFFAIVVILGVRFGIETLARTAEIVFPWFILLFIGLIIFLSPEMKFENFQPVLERGIKPVIPAILSFLGITYFPLVVLLMIFPSYINHPKTARKTFLIGSFIGSILIGIIVTLCILVLGPSLTELYIYPSYALAKKINIGNFLTRIEVIMAIIWLISLYFRLTIYFYITVVALAKIFNLNDYRPLTLPLGMILVVLSIIVFPDTIYGQRWDAHTWVPYIFTFGFIWPLFLLGVGIFRKNTEEK</sequence>
<evidence type="ECO:0000256" key="4">
    <source>
        <dbReference type="ARBA" id="ARBA00022544"/>
    </source>
</evidence>
<feature type="transmembrane region" description="Helical" evidence="8">
    <location>
        <begin position="40"/>
        <end position="65"/>
    </location>
</feature>
<feature type="transmembrane region" description="Helical" evidence="8">
    <location>
        <begin position="184"/>
        <end position="207"/>
    </location>
</feature>
<evidence type="ECO:0000313" key="10">
    <source>
        <dbReference type="Proteomes" id="UP000199017"/>
    </source>
</evidence>
<protein>
    <submittedName>
        <fullName evidence="9">Spore germination protein KB</fullName>
    </submittedName>
</protein>
<evidence type="ECO:0000256" key="7">
    <source>
        <dbReference type="ARBA" id="ARBA00023136"/>
    </source>
</evidence>
<comment type="similarity">
    <text evidence="2">Belongs to the amino acid-polyamine-organocation (APC) superfamily. Spore germination protein (SGP) (TC 2.A.3.9) family.</text>
</comment>
<feature type="transmembrane region" description="Helical" evidence="8">
    <location>
        <begin position="119"/>
        <end position="139"/>
    </location>
</feature>
<dbReference type="RefSeq" id="WP_091583598.1">
    <property type="nucleotide sequence ID" value="NZ_FNDU01000004.1"/>
</dbReference>
<comment type="subcellular location">
    <subcellularLocation>
        <location evidence="1">Membrane</location>
        <topology evidence="1">Multi-pass membrane protein</topology>
    </subcellularLocation>
</comment>
<dbReference type="STRING" id="930129.SAMN05216352_104137"/>
<keyword evidence="4" id="KW-0309">Germination</keyword>
<dbReference type="GO" id="GO:0009847">
    <property type="term" value="P:spore germination"/>
    <property type="evidence" value="ECO:0007669"/>
    <property type="project" value="InterPro"/>
</dbReference>
<dbReference type="PANTHER" id="PTHR34975">
    <property type="entry name" value="SPORE GERMINATION PROTEIN A2"/>
    <property type="match status" value="1"/>
</dbReference>
<feature type="transmembrane region" description="Helical" evidence="8">
    <location>
        <begin position="146"/>
        <end position="164"/>
    </location>
</feature>
<dbReference type="PANTHER" id="PTHR34975:SF2">
    <property type="entry name" value="SPORE GERMINATION PROTEIN A2"/>
    <property type="match status" value="1"/>
</dbReference>
<name>A0A1G8H754_9BACI</name>
<reference evidence="9 10" key="1">
    <citation type="submission" date="2016-10" db="EMBL/GenBank/DDBJ databases">
        <authorList>
            <person name="de Groot N.N."/>
        </authorList>
    </citation>
    <scope>NUCLEOTIDE SEQUENCE [LARGE SCALE GENOMIC DNA]</scope>
    <source>
        <strain evidence="10">P4B,CCM 7963,CECT 7998,DSM 25260,IBRC-M 10614,KCTC 13821</strain>
    </source>
</reference>
<keyword evidence="7 8" id="KW-0472">Membrane</keyword>
<keyword evidence="6 8" id="KW-1133">Transmembrane helix</keyword>
<dbReference type="GO" id="GO:0016020">
    <property type="term" value="C:membrane"/>
    <property type="evidence" value="ECO:0007669"/>
    <property type="project" value="UniProtKB-SubCell"/>
</dbReference>
<evidence type="ECO:0000313" key="9">
    <source>
        <dbReference type="EMBL" id="SDI02379.1"/>
    </source>
</evidence>
<accession>A0A1G8H754</accession>